<protein>
    <submittedName>
        <fullName evidence="1">Uncharacterized protein</fullName>
    </submittedName>
</protein>
<comment type="caution">
    <text evidence="1">The sequence shown here is derived from an EMBL/GenBank/DDBJ whole genome shotgun (WGS) entry which is preliminary data.</text>
</comment>
<gene>
    <name evidence="1" type="ORF">BpJC7_19530</name>
</gene>
<dbReference type="EMBL" id="BKZQ01000024">
    <property type="protein sequence ID" value="GER70650.1"/>
    <property type="molecule type" value="Genomic_DNA"/>
</dbReference>
<sequence>MEAVLEIGGKTSEIGGEVQEISGNIGKIGGENVKISGSFQTDTKVVIQEGESTMNRTRILEKLT</sequence>
<organism evidence="1 2">
    <name type="scientific">Weizmannia acidilactici</name>
    <dbReference type="NCBI Taxonomy" id="2607726"/>
    <lineage>
        <taxon>Bacteria</taxon>
        <taxon>Bacillati</taxon>
        <taxon>Bacillota</taxon>
        <taxon>Bacilli</taxon>
        <taxon>Bacillales</taxon>
        <taxon>Bacillaceae</taxon>
        <taxon>Heyndrickxia</taxon>
    </lineage>
</organism>
<evidence type="ECO:0000313" key="2">
    <source>
        <dbReference type="Proteomes" id="UP000391919"/>
    </source>
</evidence>
<reference evidence="1 2" key="1">
    <citation type="submission" date="2019-09" db="EMBL/GenBank/DDBJ databases">
        <title>Draft genome sequence of Bacillus sp. JC-7.</title>
        <authorList>
            <person name="Tanaka N."/>
            <person name="Shiwa Y."/>
            <person name="Fujita N."/>
            <person name="Tanasupawat S."/>
        </authorList>
    </citation>
    <scope>NUCLEOTIDE SEQUENCE [LARGE SCALE GENOMIC DNA]</scope>
    <source>
        <strain evidence="1 2">JC-7</strain>
    </source>
</reference>
<evidence type="ECO:0000313" key="1">
    <source>
        <dbReference type="EMBL" id="GER70650.1"/>
    </source>
</evidence>
<dbReference type="RefSeq" id="WP_151679896.1">
    <property type="nucleotide sequence ID" value="NZ_BKZP01000009.1"/>
</dbReference>
<accession>A0A5J4JJC0</accession>
<proteinExistence type="predicted"/>
<keyword evidence="2" id="KW-1185">Reference proteome</keyword>
<dbReference type="Proteomes" id="UP000391919">
    <property type="component" value="Unassembled WGS sequence"/>
</dbReference>
<dbReference type="AlphaFoldDB" id="A0A5J4JJC0"/>
<name>A0A5J4JJC0_9BACI</name>